<evidence type="ECO:0000256" key="2">
    <source>
        <dbReference type="ARBA" id="ARBA00022692"/>
    </source>
</evidence>
<dbReference type="GO" id="GO:0061024">
    <property type="term" value="P:membrane organization"/>
    <property type="evidence" value="ECO:0007669"/>
    <property type="project" value="TreeGrafter"/>
</dbReference>
<keyword evidence="3 5" id="KW-1133">Transmembrane helix</keyword>
<keyword evidence="4 5" id="KW-0472">Membrane</keyword>
<feature type="transmembrane region" description="Helical" evidence="5">
    <location>
        <begin position="37"/>
        <end position="59"/>
    </location>
</feature>
<dbReference type="GO" id="GO:0016020">
    <property type="term" value="C:membrane"/>
    <property type="evidence" value="ECO:0007669"/>
    <property type="project" value="UniProtKB-SubCell"/>
</dbReference>
<accession>A0AA91T1N2</accession>
<protein>
    <submittedName>
        <fullName evidence="6">Uncharacterized protein</fullName>
    </submittedName>
</protein>
<feature type="transmembrane region" description="Helical" evidence="5">
    <location>
        <begin position="181"/>
        <end position="198"/>
    </location>
</feature>
<dbReference type="EMBL" id="LYUB02000009">
    <property type="protein sequence ID" value="OVF08266.1"/>
    <property type="molecule type" value="Genomic_DNA"/>
</dbReference>
<feature type="transmembrane region" description="Helical" evidence="5">
    <location>
        <begin position="109"/>
        <end position="133"/>
    </location>
</feature>
<evidence type="ECO:0000313" key="7">
    <source>
        <dbReference type="Proteomes" id="UP000195602"/>
    </source>
</evidence>
<dbReference type="GO" id="GO:0005783">
    <property type="term" value="C:endoplasmic reticulum"/>
    <property type="evidence" value="ECO:0007669"/>
    <property type="project" value="TreeGrafter"/>
</dbReference>
<feature type="transmembrane region" description="Helical" evidence="5">
    <location>
        <begin position="71"/>
        <end position="89"/>
    </location>
</feature>
<dbReference type="Proteomes" id="UP000195602">
    <property type="component" value="Unassembled WGS sequence"/>
</dbReference>
<evidence type="ECO:0000256" key="4">
    <source>
        <dbReference type="ARBA" id="ARBA00023136"/>
    </source>
</evidence>
<comment type="subcellular location">
    <subcellularLocation>
        <location evidence="1">Membrane</location>
        <topology evidence="1">Multi-pass membrane protein</topology>
    </subcellularLocation>
</comment>
<evidence type="ECO:0000256" key="1">
    <source>
        <dbReference type="ARBA" id="ARBA00004141"/>
    </source>
</evidence>
<evidence type="ECO:0000313" key="6">
    <source>
        <dbReference type="EMBL" id="OVF08266.1"/>
    </source>
</evidence>
<keyword evidence="2 5" id="KW-0812">Transmembrane</keyword>
<sequence>MSSAEPAATKVSNSTVEPHLRKRKLVRKHQSSSNVKYYVWLAGHIMCLLFGTVMFVFKTLRLKDNYHIGNISYRLTLVGATMAFAATAAHKFGLKFLPPLTTLLAQSNFQYLVLSFVWCFTFKSVLKVIPVFLISFLQLSNHFNVGVIVKQADFLAQIIGFDEIFLIVYLVLRTIFFRSTAGYQLVLVLMFLWLRILFDEETAKMFSFIVDKLDGKVSGIKNEKVSKVWKKIRDFINEKASHAGKD</sequence>
<comment type="caution">
    <text evidence="6">The sequence shown here is derived from an EMBL/GenBank/DDBJ whole genome shotgun (WGS) entry which is preliminary data.</text>
</comment>
<dbReference type="KEGG" id="clus:A9F13_09g02068"/>
<dbReference type="AlphaFoldDB" id="A0AA91T1N2"/>
<dbReference type="PANTHER" id="PTHR12703">
    <property type="entry name" value="TRANSMEMBRANE PROTEIN 33"/>
    <property type="match status" value="1"/>
</dbReference>
<dbReference type="PANTHER" id="PTHR12703:SF3">
    <property type="entry name" value="ABR032WP"/>
    <property type="match status" value="1"/>
</dbReference>
<proteinExistence type="predicted"/>
<evidence type="ECO:0000256" key="5">
    <source>
        <dbReference type="SAM" id="Phobius"/>
    </source>
</evidence>
<reference evidence="6 7" key="1">
    <citation type="submission" date="2017-04" db="EMBL/GenBank/DDBJ databases">
        <title>Draft genome of the yeast Clavispora lusitaniae type strain CBS 6936.</title>
        <authorList>
            <person name="Durrens P."/>
            <person name="Klopp C."/>
            <person name="Biteau N."/>
            <person name="Fitton-Ouhabi V."/>
            <person name="Dementhon K."/>
            <person name="Accoceberry I."/>
            <person name="Sherman D.J."/>
            <person name="Noel T."/>
        </authorList>
    </citation>
    <scope>NUCLEOTIDE SEQUENCE [LARGE SCALE GENOMIC DNA]</scope>
    <source>
        <strain evidence="6 7">CBS 6936</strain>
    </source>
</reference>
<gene>
    <name evidence="6" type="ORF">A9F13_09g02068</name>
</gene>
<dbReference type="GO" id="GO:0071786">
    <property type="term" value="P:endoplasmic reticulum tubular network organization"/>
    <property type="evidence" value="ECO:0007669"/>
    <property type="project" value="TreeGrafter"/>
</dbReference>
<name>A0AA91T1N2_CLALS</name>
<dbReference type="InterPro" id="IPR051645">
    <property type="entry name" value="PER33/POM33_regulator"/>
</dbReference>
<organism evidence="6 7">
    <name type="scientific">Clavispora lusitaniae</name>
    <name type="common">Candida lusitaniae</name>
    <dbReference type="NCBI Taxonomy" id="36911"/>
    <lineage>
        <taxon>Eukaryota</taxon>
        <taxon>Fungi</taxon>
        <taxon>Dikarya</taxon>
        <taxon>Ascomycota</taxon>
        <taxon>Saccharomycotina</taxon>
        <taxon>Pichiomycetes</taxon>
        <taxon>Metschnikowiaceae</taxon>
        <taxon>Clavispora</taxon>
    </lineage>
</organism>
<feature type="transmembrane region" description="Helical" evidence="5">
    <location>
        <begin position="154"/>
        <end position="175"/>
    </location>
</feature>
<evidence type="ECO:0000256" key="3">
    <source>
        <dbReference type="ARBA" id="ARBA00022989"/>
    </source>
</evidence>